<accession>A0AAD6U4F9</accession>
<dbReference type="Proteomes" id="UP001222325">
    <property type="component" value="Unassembled WGS sequence"/>
</dbReference>
<evidence type="ECO:0000313" key="3">
    <source>
        <dbReference type="Proteomes" id="UP001222325"/>
    </source>
</evidence>
<keyword evidence="3" id="KW-1185">Reference proteome</keyword>
<evidence type="ECO:0000313" key="2">
    <source>
        <dbReference type="EMBL" id="KAJ7090297.1"/>
    </source>
</evidence>
<feature type="region of interest" description="Disordered" evidence="1">
    <location>
        <begin position="1"/>
        <end position="81"/>
    </location>
</feature>
<organism evidence="2 3">
    <name type="scientific">Mycena belliarum</name>
    <dbReference type="NCBI Taxonomy" id="1033014"/>
    <lineage>
        <taxon>Eukaryota</taxon>
        <taxon>Fungi</taxon>
        <taxon>Dikarya</taxon>
        <taxon>Basidiomycota</taxon>
        <taxon>Agaricomycotina</taxon>
        <taxon>Agaricomycetes</taxon>
        <taxon>Agaricomycetidae</taxon>
        <taxon>Agaricales</taxon>
        <taxon>Marasmiineae</taxon>
        <taxon>Mycenaceae</taxon>
        <taxon>Mycena</taxon>
    </lineage>
</organism>
<dbReference type="EMBL" id="JARJCN010000022">
    <property type="protein sequence ID" value="KAJ7090297.1"/>
    <property type="molecule type" value="Genomic_DNA"/>
</dbReference>
<protein>
    <recommendedName>
        <fullName evidence="4">Protein kinase domain-containing protein</fullName>
    </recommendedName>
</protein>
<name>A0AAD6U4F9_9AGAR</name>
<sequence length="718" mass="80670">MKRGFLNKPKKSSSAATKVDSPPRMINSSLSGTLKDNVVLPDSEPPPSDIEPESDTEVASGPQPGDEPALDPHRPPQWLIDNRTDGRTRFIFRTWPRDPNGETPMVMSPGKTTSNGNIYWGATLYDFYFFRRVPSIPNYIVTTTGSRLAATMRRLGELEAAAPEIIWADREEEPRQLVLPAAVVADINNREAKVAGVIFPYPGNFRSVRDSKNARDGEIPLQELDDEYCDISSITPENYPGPWPIVPFSSSPLPKLETLIPYTLLPKKLVVHDPWNLLSMPDELDADTADKDWTQMPDIVRIYKLKELTDAGEAKSNHQHEIFRGRVNDDDFTFFLNFEADRDRPCPPPLAIKVPPYPHKKTTPAAHLYISPASKAGVGNHSAVYHAEWELPRSLLVPDVFCRECVAEEIQEMRRSGKLDRIINDAMTDKAWGHFTETIEVLPETVVDVSPLSQTGNRDESIKPELRIVQPRTIERTRTYKGPTVDIYTKVQWQTPGRGDNCAHVRRANPGPRPPTATVRVCAKLSIQGDRHLAHEAQVYQALPAHLSEHWSGYNLVQPSREPVPVGAVVPQFYGYYVPSPVAEAEGYLSPIMLLENCGKPLDPHMLSADQKTECWSLLYRLHDADWVHESIGARNIMVQPGPLTLTQGWMRGSGNRNSLSFRVIDFGRSLYCGPKPEEEGAKDEHLGLRVPDGRADEWIRMERVAVDKLLEQGYMLN</sequence>
<dbReference type="AlphaFoldDB" id="A0AAD6U4F9"/>
<feature type="compositionally biased region" description="Basic residues" evidence="1">
    <location>
        <begin position="1"/>
        <end position="11"/>
    </location>
</feature>
<evidence type="ECO:0008006" key="4">
    <source>
        <dbReference type="Google" id="ProtNLM"/>
    </source>
</evidence>
<evidence type="ECO:0000256" key="1">
    <source>
        <dbReference type="SAM" id="MobiDB-lite"/>
    </source>
</evidence>
<comment type="caution">
    <text evidence="2">The sequence shown here is derived from an EMBL/GenBank/DDBJ whole genome shotgun (WGS) entry which is preliminary data.</text>
</comment>
<proteinExistence type="predicted"/>
<reference evidence="2" key="1">
    <citation type="submission" date="2023-03" db="EMBL/GenBank/DDBJ databases">
        <title>Massive genome expansion in bonnet fungi (Mycena s.s.) driven by repeated elements and novel gene families across ecological guilds.</title>
        <authorList>
            <consortium name="Lawrence Berkeley National Laboratory"/>
            <person name="Harder C.B."/>
            <person name="Miyauchi S."/>
            <person name="Viragh M."/>
            <person name="Kuo A."/>
            <person name="Thoen E."/>
            <person name="Andreopoulos B."/>
            <person name="Lu D."/>
            <person name="Skrede I."/>
            <person name="Drula E."/>
            <person name="Henrissat B."/>
            <person name="Morin E."/>
            <person name="Kohler A."/>
            <person name="Barry K."/>
            <person name="LaButti K."/>
            <person name="Morin E."/>
            <person name="Salamov A."/>
            <person name="Lipzen A."/>
            <person name="Mereny Z."/>
            <person name="Hegedus B."/>
            <person name="Baldrian P."/>
            <person name="Stursova M."/>
            <person name="Weitz H."/>
            <person name="Taylor A."/>
            <person name="Grigoriev I.V."/>
            <person name="Nagy L.G."/>
            <person name="Martin F."/>
            <person name="Kauserud H."/>
        </authorList>
    </citation>
    <scope>NUCLEOTIDE SEQUENCE</scope>
    <source>
        <strain evidence="2">CBHHK173m</strain>
    </source>
</reference>
<gene>
    <name evidence="2" type="ORF">B0H15DRAFT_948800</name>
</gene>